<dbReference type="GO" id="GO:0000976">
    <property type="term" value="F:transcription cis-regulatory region binding"/>
    <property type="evidence" value="ECO:0007669"/>
    <property type="project" value="TreeGrafter"/>
</dbReference>
<dbReference type="OrthoDB" id="116659at2"/>
<dbReference type="InterPro" id="IPR009057">
    <property type="entry name" value="Homeodomain-like_sf"/>
</dbReference>
<evidence type="ECO:0000256" key="3">
    <source>
        <dbReference type="ARBA" id="ARBA00023163"/>
    </source>
</evidence>
<reference evidence="6 7" key="1">
    <citation type="submission" date="2019-07" db="EMBL/GenBank/DDBJ databases">
        <title>Whole genome shotgun sequence of Actinotalea fermentans NBRC 105374.</title>
        <authorList>
            <person name="Hosoyama A."/>
            <person name="Uohara A."/>
            <person name="Ohji S."/>
            <person name="Ichikawa N."/>
        </authorList>
    </citation>
    <scope>NUCLEOTIDE SEQUENCE [LARGE SCALE GENOMIC DNA]</scope>
    <source>
        <strain evidence="6 7">NBRC 105374</strain>
    </source>
</reference>
<dbReference type="InterPro" id="IPR023772">
    <property type="entry name" value="DNA-bd_HTH_TetR-type_CS"/>
</dbReference>
<evidence type="ECO:0000313" key="7">
    <source>
        <dbReference type="Proteomes" id="UP000321484"/>
    </source>
</evidence>
<keyword evidence="7" id="KW-1185">Reference proteome</keyword>
<dbReference type="PANTHER" id="PTHR30055:SF234">
    <property type="entry name" value="HTH-TYPE TRANSCRIPTIONAL REGULATOR BETI"/>
    <property type="match status" value="1"/>
</dbReference>
<feature type="domain" description="HTH tetR-type" evidence="5">
    <location>
        <begin position="12"/>
        <end position="72"/>
    </location>
</feature>
<gene>
    <name evidence="6" type="ORF">AFE02nite_19300</name>
</gene>
<dbReference type="InterPro" id="IPR050109">
    <property type="entry name" value="HTH-type_TetR-like_transc_reg"/>
</dbReference>
<proteinExistence type="predicted"/>
<keyword evidence="1" id="KW-0805">Transcription regulation</keyword>
<dbReference type="EMBL" id="BJYK01000005">
    <property type="protein sequence ID" value="GEN80196.1"/>
    <property type="molecule type" value="Genomic_DNA"/>
</dbReference>
<evidence type="ECO:0000259" key="5">
    <source>
        <dbReference type="PROSITE" id="PS50977"/>
    </source>
</evidence>
<keyword evidence="2 4" id="KW-0238">DNA-binding</keyword>
<keyword evidence="3" id="KW-0804">Transcription</keyword>
<sequence>MDAMAAQTRRRGDTRGDIQRTALRLFNTQGYDKTSLREIAEDLGLTKAALYYHFPTKDDILESLLRDVAASLDELIVWARSEPSTRERRLEFLERLGAATRGGTGDLMRCVQQNELAIAGMPGAMSIVRRYKKELADAILPPDADVEGRLRVRLAVMAVLVGGHGSADLGGTDDERHDAALRIAAEVMP</sequence>
<comment type="caution">
    <text evidence="6">The sequence shown here is derived from an EMBL/GenBank/DDBJ whole genome shotgun (WGS) entry which is preliminary data.</text>
</comment>
<name>A0A511YYI8_9CELL</name>
<protein>
    <submittedName>
        <fullName evidence="6">TetR family transcriptional regulator</fullName>
    </submittedName>
</protein>
<dbReference type="PROSITE" id="PS50977">
    <property type="entry name" value="HTH_TETR_2"/>
    <property type="match status" value="1"/>
</dbReference>
<dbReference type="PROSITE" id="PS01081">
    <property type="entry name" value="HTH_TETR_1"/>
    <property type="match status" value="1"/>
</dbReference>
<evidence type="ECO:0000256" key="4">
    <source>
        <dbReference type="PROSITE-ProRule" id="PRU00335"/>
    </source>
</evidence>
<dbReference type="SUPFAM" id="SSF46689">
    <property type="entry name" value="Homeodomain-like"/>
    <property type="match status" value="1"/>
</dbReference>
<evidence type="ECO:0000256" key="1">
    <source>
        <dbReference type="ARBA" id="ARBA00023015"/>
    </source>
</evidence>
<dbReference type="PRINTS" id="PR00455">
    <property type="entry name" value="HTHTETR"/>
</dbReference>
<organism evidence="6 7">
    <name type="scientific">Actinotalea fermentans</name>
    <dbReference type="NCBI Taxonomy" id="43671"/>
    <lineage>
        <taxon>Bacteria</taxon>
        <taxon>Bacillati</taxon>
        <taxon>Actinomycetota</taxon>
        <taxon>Actinomycetes</taxon>
        <taxon>Micrococcales</taxon>
        <taxon>Cellulomonadaceae</taxon>
        <taxon>Actinotalea</taxon>
    </lineage>
</organism>
<dbReference type="Proteomes" id="UP000321484">
    <property type="component" value="Unassembled WGS sequence"/>
</dbReference>
<accession>A0A511YYI8</accession>
<dbReference type="Gene3D" id="1.10.357.10">
    <property type="entry name" value="Tetracycline Repressor, domain 2"/>
    <property type="match status" value="1"/>
</dbReference>
<dbReference type="InterPro" id="IPR001647">
    <property type="entry name" value="HTH_TetR"/>
</dbReference>
<evidence type="ECO:0000256" key="2">
    <source>
        <dbReference type="ARBA" id="ARBA00023125"/>
    </source>
</evidence>
<dbReference type="AlphaFoldDB" id="A0A511YYI8"/>
<dbReference type="GO" id="GO:0003700">
    <property type="term" value="F:DNA-binding transcription factor activity"/>
    <property type="evidence" value="ECO:0007669"/>
    <property type="project" value="TreeGrafter"/>
</dbReference>
<dbReference type="PANTHER" id="PTHR30055">
    <property type="entry name" value="HTH-TYPE TRANSCRIPTIONAL REGULATOR RUTR"/>
    <property type="match status" value="1"/>
</dbReference>
<dbReference type="Pfam" id="PF00440">
    <property type="entry name" value="TetR_N"/>
    <property type="match status" value="1"/>
</dbReference>
<feature type="DNA-binding region" description="H-T-H motif" evidence="4">
    <location>
        <begin position="35"/>
        <end position="54"/>
    </location>
</feature>
<evidence type="ECO:0000313" key="6">
    <source>
        <dbReference type="EMBL" id="GEN80196.1"/>
    </source>
</evidence>